<keyword evidence="2" id="KW-0472">Membrane</keyword>
<sequence length="104" mass="11951">MDDSASRKLTHVKLITQGEGKGAMVELLYPTIYKISCLLNLRFFPFDMQKCRMTFGSWSFDNSLIEYHAQPFKDGPIGLANFLENDAWSVLVAHGNYNFKSIYF</sequence>
<feature type="domain" description="Neurotransmitter-gated ion-channel ligand-binding" evidence="3">
    <location>
        <begin position="23"/>
        <end position="95"/>
    </location>
</feature>
<accession>A0A8R1HWY1</accession>
<dbReference type="InterPro" id="IPR006202">
    <property type="entry name" value="Neur_chan_lig-bd"/>
</dbReference>
<dbReference type="GO" id="GO:0005230">
    <property type="term" value="F:extracellular ligand-gated monoatomic ion channel activity"/>
    <property type="evidence" value="ECO:0007669"/>
    <property type="project" value="InterPro"/>
</dbReference>
<dbReference type="Gene3D" id="2.70.170.10">
    <property type="entry name" value="Neurotransmitter-gated ion-channel ligand-binding domain"/>
    <property type="match status" value="1"/>
</dbReference>
<dbReference type="SUPFAM" id="SSF63712">
    <property type="entry name" value="Nicotinic receptor ligand binding domain-like"/>
    <property type="match status" value="1"/>
</dbReference>
<dbReference type="Proteomes" id="UP000005237">
    <property type="component" value="Unassembled WGS sequence"/>
</dbReference>
<dbReference type="InterPro" id="IPR006201">
    <property type="entry name" value="Neur_channel"/>
</dbReference>
<reference evidence="4" key="2">
    <citation type="submission" date="2022-06" db="UniProtKB">
        <authorList>
            <consortium name="EnsemblMetazoa"/>
        </authorList>
    </citation>
    <scope>IDENTIFICATION</scope>
    <source>
        <strain evidence="4">DF5081</strain>
    </source>
</reference>
<evidence type="ECO:0000256" key="2">
    <source>
        <dbReference type="ARBA" id="ARBA00023136"/>
    </source>
</evidence>
<dbReference type="GO" id="GO:0016020">
    <property type="term" value="C:membrane"/>
    <property type="evidence" value="ECO:0007669"/>
    <property type="project" value="UniProtKB-SubCell"/>
</dbReference>
<evidence type="ECO:0000313" key="4">
    <source>
        <dbReference type="EnsemblMetazoa" id="CJA13359.1"/>
    </source>
</evidence>
<evidence type="ECO:0000256" key="1">
    <source>
        <dbReference type="ARBA" id="ARBA00004141"/>
    </source>
</evidence>
<dbReference type="PROSITE" id="PS00236">
    <property type="entry name" value="NEUROTR_ION_CHANNEL"/>
    <property type="match status" value="1"/>
</dbReference>
<dbReference type="InterPro" id="IPR018000">
    <property type="entry name" value="Neurotransmitter_ion_chnl_CS"/>
</dbReference>
<organism evidence="4 5">
    <name type="scientific">Caenorhabditis japonica</name>
    <dbReference type="NCBI Taxonomy" id="281687"/>
    <lineage>
        <taxon>Eukaryota</taxon>
        <taxon>Metazoa</taxon>
        <taxon>Ecdysozoa</taxon>
        <taxon>Nematoda</taxon>
        <taxon>Chromadorea</taxon>
        <taxon>Rhabditida</taxon>
        <taxon>Rhabditina</taxon>
        <taxon>Rhabditomorpha</taxon>
        <taxon>Rhabditoidea</taxon>
        <taxon>Rhabditidae</taxon>
        <taxon>Peloderinae</taxon>
        <taxon>Caenorhabditis</taxon>
    </lineage>
</organism>
<protein>
    <submittedName>
        <fullName evidence="4">Neur_chan_LBD domain-containing protein</fullName>
    </submittedName>
</protein>
<dbReference type="EnsemblMetazoa" id="CJA13359.1">
    <property type="protein sequence ID" value="CJA13359.1"/>
    <property type="gene ID" value="WBGene00132563"/>
</dbReference>
<dbReference type="InterPro" id="IPR036734">
    <property type="entry name" value="Neur_chan_lig-bd_sf"/>
</dbReference>
<reference evidence="5" key="1">
    <citation type="submission" date="2010-08" db="EMBL/GenBank/DDBJ databases">
        <authorList>
            <consortium name="Caenorhabditis japonica Sequencing Consortium"/>
            <person name="Wilson R.K."/>
        </authorList>
    </citation>
    <scope>NUCLEOTIDE SEQUENCE [LARGE SCALE GENOMIC DNA]</scope>
    <source>
        <strain evidence="5">DF5081</strain>
    </source>
</reference>
<dbReference type="PANTHER" id="PTHR18945">
    <property type="entry name" value="NEUROTRANSMITTER GATED ION CHANNEL"/>
    <property type="match status" value="1"/>
</dbReference>
<keyword evidence="5" id="KW-1185">Reference proteome</keyword>
<name>A0A8R1HWY1_CAEJA</name>
<evidence type="ECO:0000259" key="3">
    <source>
        <dbReference type="Pfam" id="PF02931"/>
    </source>
</evidence>
<evidence type="ECO:0000313" key="5">
    <source>
        <dbReference type="Proteomes" id="UP000005237"/>
    </source>
</evidence>
<proteinExistence type="predicted"/>
<dbReference type="AlphaFoldDB" id="A0A8R1HWY1"/>
<comment type="subcellular location">
    <subcellularLocation>
        <location evidence="1">Membrane</location>
        <topology evidence="1">Multi-pass membrane protein</topology>
    </subcellularLocation>
</comment>
<dbReference type="Pfam" id="PF02931">
    <property type="entry name" value="Neur_chan_LBD"/>
    <property type="match status" value="1"/>
</dbReference>
<dbReference type="GO" id="GO:0004888">
    <property type="term" value="F:transmembrane signaling receptor activity"/>
    <property type="evidence" value="ECO:0007669"/>
    <property type="project" value="InterPro"/>
</dbReference>